<dbReference type="GO" id="GO:0004519">
    <property type="term" value="F:endonuclease activity"/>
    <property type="evidence" value="ECO:0007669"/>
    <property type="project" value="UniProtKB-KW"/>
</dbReference>
<protein>
    <submittedName>
        <fullName evidence="3">DNA/RNA non-specific endonuclease</fullName>
    </submittedName>
</protein>
<keyword evidence="3" id="KW-0255">Endonuclease</keyword>
<evidence type="ECO:0000259" key="2">
    <source>
        <dbReference type="SMART" id="SM00892"/>
    </source>
</evidence>
<proteinExistence type="predicted"/>
<accession>A0ABS1C465</accession>
<comment type="caution">
    <text evidence="3">The sequence shown here is derived from an EMBL/GenBank/DDBJ whole genome shotgun (WGS) entry which is preliminary data.</text>
</comment>
<keyword evidence="3" id="KW-0378">Hydrolase</keyword>
<dbReference type="InterPro" id="IPR044929">
    <property type="entry name" value="DNA/RNA_non-sp_Endonuclease_sf"/>
</dbReference>
<dbReference type="EMBL" id="JAEHFX010000007">
    <property type="protein sequence ID" value="MBK0404147.1"/>
    <property type="molecule type" value="Genomic_DNA"/>
</dbReference>
<evidence type="ECO:0000313" key="3">
    <source>
        <dbReference type="EMBL" id="MBK0404147.1"/>
    </source>
</evidence>
<dbReference type="CDD" id="cd00091">
    <property type="entry name" value="NUC"/>
    <property type="match status" value="1"/>
</dbReference>
<organism evidence="3 4">
    <name type="scientific">Adhaeribacter terrigena</name>
    <dbReference type="NCBI Taxonomy" id="2793070"/>
    <lineage>
        <taxon>Bacteria</taxon>
        <taxon>Pseudomonadati</taxon>
        <taxon>Bacteroidota</taxon>
        <taxon>Cytophagia</taxon>
        <taxon>Cytophagales</taxon>
        <taxon>Hymenobacteraceae</taxon>
        <taxon>Adhaeribacter</taxon>
    </lineage>
</organism>
<dbReference type="SMART" id="SM00892">
    <property type="entry name" value="Endonuclease_NS"/>
    <property type="match status" value="1"/>
</dbReference>
<evidence type="ECO:0000259" key="1">
    <source>
        <dbReference type="SMART" id="SM00477"/>
    </source>
</evidence>
<name>A0ABS1C465_9BACT</name>
<dbReference type="InterPro" id="IPR020821">
    <property type="entry name" value="ENPP1-3/EXOG-like_nuc-like"/>
</dbReference>
<dbReference type="Gene3D" id="3.40.570.10">
    <property type="entry name" value="Extracellular Endonuclease, subunit A"/>
    <property type="match status" value="1"/>
</dbReference>
<reference evidence="3 4" key="1">
    <citation type="submission" date="2020-12" db="EMBL/GenBank/DDBJ databases">
        <title>Bacterial novel species Adhaeribacter sp. BT258 isolated from soil.</title>
        <authorList>
            <person name="Jung H.-Y."/>
        </authorList>
    </citation>
    <scope>NUCLEOTIDE SEQUENCE [LARGE SCALE GENOMIC DNA]</scope>
    <source>
        <strain evidence="3 4">BT258</strain>
    </source>
</reference>
<evidence type="ECO:0000313" key="4">
    <source>
        <dbReference type="Proteomes" id="UP000644147"/>
    </source>
</evidence>
<dbReference type="PANTHER" id="PTHR13966">
    <property type="entry name" value="ENDONUCLEASE RELATED"/>
    <property type="match status" value="1"/>
</dbReference>
<dbReference type="SUPFAM" id="SSF54060">
    <property type="entry name" value="His-Me finger endonucleases"/>
    <property type="match status" value="1"/>
</dbReference>
<dbReference type="InterPro" id="IPR040255">
    <property type="entry name" value="Non-specific_endonuclease"/>
</dbReference>
<feature type="domain" description="ENPP1-3/EXOG-like endonuclease/phosphodiesterase" evidence="1">
    <location>
        <begin position="21"/>
        <end position="231"/>
    </location>
</feature>
<sequence length="246" mass="26921">MGNPSNATNSTANFTNYLMQKNEYDLSYHRDRGIPNWVSWHLDRTWIGSVQRQDDFRADNTLPAGWYQVNQSSYTSSGFDRGHNCPSADRTSTTAVNSATFLMTNMIPQAPNNNQKTWADLENYTRSLVYGGNEIYLIMGSYGEGGIGSKGGLTKTINNGKVTVPSQVWKVLVILPEGNGDANRVDSNTRIIAVNTPNVNSIGQNWGAYRTSVDAIEAATGYNLLSNLPASVQSVIEAKIDNGPTN</sequence>
<dbReference type="InterPro" id="IPR044925">
    <property type="entry name" value="His-Me_finger_sf"/>
</dbReference>
<feature type="domain" description="DNA/RNA non-specific endonuclease/pyrophosphatase/phosphodiesterase" evidence="2">
    <location>
        <begin position="20"/>
        <end position="231"/>
    </location>
</feature>
<dbReference type="Proteomes" id="UP000644147">
    <property type="component" value="Unassembled WGS sequence"/>
</dbReference>
<dbReference type="InterPro" id="IPR001604">
    <property type="entry name" value="Endo_G_ENPP1-like_dom"/>
</dbReference>
<dbReference type="Pfam" id="PF01223">
    <property type="entry name" value="Endonuclease_NS"/>
    <property type="match status" value="1"/>
</dbReference>
<gene>
    <name evidence="3" type="ORF">I5M27_14220</name>
</gene>
<dbReference type="PANTHER" id="PTHR13966:SF5">
    <property type="entry name" value="ENDONUCLEASE G, MITOCHONDRIAL"/>
    <property type="match status" value="1"/>
</dbReference>
<keyword evidence="4" id="KW-1185">Reference proteome</keyword>
<keyword evidence="3" id="KW-0540">Nuclease</keyword>
<dbReference type="SMART" id="SM00477">
    <property type="entry name" value="NUC"/>
    <property type="match status" value="1"/>
</dbReference>